<accession>A0ACB9YU69</accession>
<reference evidence="1 2" key="1">
    <citation type="journal article" date="2022" name="New Phytol.">
        <title>Ecological generalism drives hyperdiversity of secondary metabolite gene clusters in xylarialean endophytes.</title>
        <authorList>
            <person name="Franco M.E.E."/>
            <person name="Wisecaver J.H."/>
            <person name="Arnold A.E."/>
            <person name="Ju Y.M."/>
            <person name="Slot J.C."/>
            <person name="Ahrendt S."/>
            <person name="Moore L.P."/>
            <person name="Eastman K.E."/>
            <person name="Scott K."/>
            <person name="Konkel Z."/>
            <person name="Mondo S.J."/>
            <person name="Kuo A."/>
            <person name="Hayes R.D."/>
            <person name="Haridas S."/>
            <person name="Andreopoulos B."/>
            <person name="Riley R."/>
            <person name="LaButti K."/>
            <person name="Pangilinan J."/>
            <person name="Lipzen A."/>
            <person name="Amirebrahimi M."/>
            <person name="Yan J."/>
            <person name="Adam C."/>
            <person name="Keymanesh K."/>
            <person name="Ng V."/>
            <person name="Louie K."/>
            <person name="Northen T."/>
            <person name="Drula E."/>
            <person name="Henrissat B."/>
            <person name="Hsieh H.M."/>
            <person name="Youens-Clark K."/>
            <person name="Lutzoni F."/>
            <person name="Miadlikowska J."/>
            <person name="Eastwood D.C."/>
            <person name="Hamelin R.C."/>
            <person name="Grigoriev I.V."/>
            <person name="U'Ren J.M."/>
        </authorList>
    </citation>
    <scope>NUCLEOTIDE SEQUENCE [LARGE SCALE GENOMIC DNA]</scope>
    <source>
        <strain evidence="1 2">CBS 119005</strain>
    </source>
</reference>
<protein>
    <submittedName>
        <fullName evidence="1">Uncharacterized protein</fullName>
    </submittedName>
</protein>
<organism evidence="1 2">
    <name type="scientific">Hypoxylon rubiginosum</name>
    <dbReference type="NCBI Taxonomy" id="110542"/>
    <lineage>
        <taxon>Eukaryota</taxon>
        <taxon>Fungi</taxon>
        <taxon>Dikarya</taxon>
        <taxon>Ascomycota</taxon>
        <taxon>Pezizomycotina</taxon>
        <taxon>Sordariomycetes</taxon>
        <taxon>Xylariomycetidae</taxon>
        <taxon>Xylariales</taxon>
        <taxon>Hypoxylaceae</taxon>
        <taxon>Hypoxylon</taxon>
    </lineage>
</organism>
<dbReference type="EMBL" id="MU393516">
    <property type="protein sequence ID" value="KAI4862894.1"/>
    <property type="molecule type" value="Genomic_DNA"/>
</dbReference>
<evidence type="ECO:0000313" key="2">
    <source>
        <dbReference type="Proteomes" id="UP001497700"/>
    </source>
</evidence>
<sequence length="154" mass="18065">MRNNNNNRTEQVVLFFCLSWMRYKFMPWYLILLIYPASYVSFYEGKAQQEILAISYHRCITYLELETYDVSSKGVDRAGWNRKIGKPRLAGRVHQRLKQTHLSHVSTWIGRKSTGPGAVKYFRLALGPLAPQPKPSRTHVVYWVIYNIPNYLLP</sequence>
<name>A0ACB9YU69_9PEZI</name>
<dbReference type="Proteomes" id="UP001497700">
    <property type="component" value="Unassembled WGS sequence"/>
</dbReference>
<gene>
    <name evidence="1" type="ORF">F4820DRAFT_395030</name>
</gene>
<comment type="caution">
    <text evidence="1">The sequence shown here is derived from an EMBL/GenBank/DDBJ whole genome shotgun (WGS) entry which is preliminary data.</text>
</comment>
<keyword evidence="2" id="KW-1185">Reference proteome</keyword>
<evidence type="ECO:0000313" key="1">
    <source>
        <dbReference type="EMBL" id="KAI4862894.1"/>
    </source>
</evidence>
<proteinExistence type="predicted"/>